<comment type="caution">
    <text evidence="14">The sequence shown here is derived from an EMBL/GenBank/DDBJ whole genome shotgun (WGS) entry which is preliminary data.</text>
</comment>
<protein>
    <submittedName>
        <fullName evidence="14">TonB-dependent receptor</fullName>
    </submittedName>
</protein>
<evidence type="ECO:0000313" key="15">
    <source>
        <dbReference type="Proteomes" id="UP000322918"/>
    </source>
</evidence>
<dbReference type="Pfam" id="PF00593">
    <property type="entry name" value="TonB_dep_Rec_b-barrel"/>
    <property type="match status" value="1"/>
</dbReference>
<evidence type="ECO:0000259" key="13">
    <source>
        <dbReference type="Pfam" id="PF07715"/>
    </source>
</evidence>
<evidence type="ECO:0000256" key="8">
    <source>
        <dbReference type="PROSITE-ProRule" id="PRU01360"/>
    </source>
</evidence>
<dbReference type="OrthoDB" id="9768177at2"/>
<dbReference type="SUPFAM" id="SSF49464">
    <property type="entry name" value="Carboxypeptidase regulatory domain-like"/>
    <property type="match status" value="1"/>
</dbReference>
<dbReference type="NCBIfam" id="TIGR04057">
    <property type="entry name" value="SusC_RagA_signa"/>
    <property type="match status" value="1"/>
</dbReference>
<keyword evidence="3 8" id="KW-1134">Transmembrane beta strand</keyword>
<name>A0A5M9GUB7_9SPHI</name>
<accession>A0A5M9GUB7</accession>
<evidence type="ECO:0000256" key="6">
    <source>
        <dbReference type="ARBA" id="ARBA00023136"/>
    </source>
</evidence>
<dbReference type="RefSeq" id="WP_141813320.1">
    <property type="nucleotide sequence ID" value="NZ_VFPL01000001.1"/>
</dbReference>
<dbReference type="InterPro" id="IPR037066">
    <property type="entry name" value="Plug_dom_sf"/>
</dbReference>
<evidence type="ECO:0000256" key="4">
    <source>
        <dbReference type="ARBA" id="ARBA00022692"/>
    </source>
</evidence>
<keyword evidence="11" id="KW-0732">Signal</keyword>
<gene>
    <name evidence="14" type="ORF">F1649_18290</name>
</gene>
<dbReference type="Pfam" id="PF13715">
    <property type="entry name" value="CarbopepD_reg_2"/>
    <property type="match status" value="1"/>
</dbReference>
<evidence type="ECO:0000256" key="3">
    <source>
        <dbReference type="ARBA" id="ARBA00022452"/>
    </source>
</evidence>
<organism evidence="14 15">
    <name type="scientific">Arcticibacter tournemirensis</name>
    <dbReference type="NCBI Taxonomy" id="699437"/>
    <lineage>
        <taxon>Bacteria</taxon>
        <taxon>Pseudomonadati</taxon>
        <taxon>Bacteroidota</taxon>
        <taxon>Sphingobacteriia</taxon>
        <taxon>Sphingobacteriales</taxon>
        <taxon>Sphingobacteriaceae</taxon>
        <taxon>Arcticibacter</taxon>
    </lineage>
</organism>
<keyword evidence="5 9" id="KW-0798">TonB box</keyword>
<dbReference type="InterPro" id="IPR000531">
    <property type="entry name" value="Beta-barrel_TonB"/>
</dbReference>
<dbReference type="InterPro" id="IPR023997">
    <property type="entry name" value="TonB-dep_OMP_SusC/RagA_CS"/>
</dbReference>
<evidence type="ECO:0000256" key="11">
    <source>
        <dbReference type="SAM" id="SignalP"/>
    </source>
</evidence>
<dbReference type="InterPro" id="IPR039426">
    <property type="entry name" value="TonB-dep_rcpt-like"/>
</dbReference>
<dbReference type="InterPro" id="IPR012910">
    <property type="entry name" value="Plug_dom"/>
</dbReference>
<keyword evidence="2 8" id="KW-0813">Transport</keyword>
<dbReference type="Gene3D" id="2.60.40.1120">
    <property type="entry name" value="Carboxypeptidase-like, regulatory domain"/>
    <property type="match status" value="1"/>
</dbReference>
<feature type="region of interest" description="Disordered" evidence="10">
    <location>
        <begin position="491"/>
        <end position="517"/>
    </location>
</feature>
<evidence type="ECO:0000259" key="12">
    <source>
        <dbReference type="Pfam" id="PF00593"/>
    </source>
</evidence>
<evidence type="ECO:0000256" key="1">
    <source>
        <dbReference type="ARBA" id="ARBA00004571"/>
    </source>
</evidence>
<evidence type="ECO:0000256" key="7">
    <source>
        <dbReference type="ARBA" id="ARBA00023237"/>
    </source>
</evidence>
<keyword evidence="7 8" id="KW-0998">Cell outer membrane</keyword>
<dbReference type="Proteomes" id="UP000322918">
    <property type="component" value="Unassembled WGS sequence"/>
</dbReference>
<dbReference type="InterPro" id="IPR023996">
    <property type="entry name" value="TonB-dep_OMP_SusC/RagA"/>
</dbReference>
<dbReference type="EMBL" id="VWNE01000035">
    <property type="protein sequence ID" value="KAA8477950.1"/>
    <property type="molecule type" value="Genomic_DNA"/>
</dbReference>
<comment type="similarity">
    <text evidence="8 9">Belongs to the TonB-dependent receptor family.</text>
</comment>
<feature type="domain" description="TonB-dependent receptor plug" evidence="13">
    <location>
        <begin position="121"/>
        <end position="224"/>
    </location>
</feature>
<dbReference type="Pfam" id="PF07715">
    <property type="entry name" value="Plug"/>
    <property type="match status" value="1"/>
</dbReference>
<dbReference type="PROSITE" id="PS52016">
    <property type="entry name" value="TONB_DEPENDENT_REC_3"/>
    <property type="match status" value="1"/>
</dbReference>
<evidence type="ECO:0000313" key="14">
    <source>
        <dbReference type="EMBL" id="KAA8477950.1"/>
    </source>
</evidence>
<evidence type="ECO:0000256" key="5">
    <source>
        <dbReference type="ARBA" id="ARBA00023077"/>
    </source>
</evidence>
<dbReference type="Gene3D" id="2.40.170.20">
    <property type="entry name" value="TonB-dependent receptor, beta-barrel domain"/>
    <property type="match status" value="1"/>
</dbReference>
<evidence type="ECO:0000256" key="2">
    <source>
        <dbReference type="ARBA" id="ARBA00022448"/>
    </source>
</evidence>
<dbReference type="Gene3D" id="2.170.130.10">
    <property type="entry name" value="TonB-dependent receptor, plug domain"/>
    <property type="match status" value="1"/>
</dbReference>
<dbReference type="NCBIfam" id="TIGR04056">
    <property type="entry name" value="OMP_RagA_SusC"/>
    <property type="match status" value="1"/>
</dbReference>
<dbReference type="InterPro" id="IPR008969">
    <property type="entry name" value="CarboxyPept-like_regulatory"/>
</dbReference>
<dbReference type="AlphaFoldDB" id="A0A5M9GUB7"/>
<comment type="subcellular location">
    <subcellularLocation>
        <location evidence="1 8">Cell outer membrane</location>
        <topology evidence="1 8">Multi-pass membrane protein</topology>
    </subcellularLocation>
</comment>
<reference evidence="14 15" key="1">
    <citation type="submission" date="2019-09" db="EMBL/GenBank/DDBJ databases">
        <title>Pararcticibacter amylolyticus gen. nov., sp. nov., isolated from a rottenly hemp rope, and reclassification of Pedobacter tournemirensis as Pararcticibacter tournemirensis comb. nov.</title>
        <authorList>
            <person name="Cai Y."/>
        </authorList>
    </citation>
    <scope>NUCLEOTIDE SEQUENCE [LARGE SCALE GENOMIC DNA]</scope>
    <source>
        <strain evidence="14 15">TF5-37.2-LB10</strain>
    </source>
</reference>
<feature type="chain" id="PRO_5024393547" evidence="11">
    <location>
        <begin position="26"/>
        <end position="1027"/>
    </location>
</feature>
<keyword evidence="15" id="KW-1185">Reference proteome</keyword>
<feature type="signal peptide" evidence="11">
    <location>
        <begin position="1"/>
        <end position="25"/>
    </location>
</feature>
<evidence type="ECO:0000256" key="9">
    <source>
        <dbReference type="RuleBase" id="RU003357"/>
    </source>
</evidence>
<keyword evidence="14" id="KW-0675">Receptor</keyword>
<dbReference type="SUPFAM" id="SSF56935">
    <property type="entry name" value="Porins"/>
    <property type="match status" value="1"/>
</dbReference>
<keyword evidence="4 8" id="KW-0812">Transmembrane</keyword>
<sequence length="1027" mass="113580">MKSNRYLFIGFINLFLILAAFSSVAQVKITGKVTDNSNLGLPGVVVQQTSTQNRVPTDINGNYVITLQAGSPQSLVFTYIGFDKTTVPYSGNAVINVQLKPSTSSLDEVVVVGYTSQRKGSISGAVSTVNMEDVETRRVPNVSQVVQGQIAGVTVTQGTGAPGDPIQVRIRGLGTIGDNDPLYIVDGNPTKDISSLNPADIKTFTVLKDAASAAIYGSRAANGVVVITTLQGMAGKPVIELNYFNGAQQVTNLPHMLNSTQYLNKQEEAWNNAGFQNNPYTIAKTRTDLANTDWLDELFETGHSQSAQLTASGGSEKVQYLFSGGYYKQDGIVVFNNDQYERINFRTNINASLTDRLRIGTNLQISNEKQDWLSSSGDAPGIIRHALLRPPVLAVYKDPSDPTYSAADPFTDLPLYYKDAKGVGQWDQNLEKTSNPVALAYFANDKRNRFKTFGTFYGEYAFLGDKSLKLKTNIGIDLSYYHNKAFNQNFGDDDNGGAEKDKGKGMGRQNRPTNLSEERGQNLNLTWTNTLNYVKTFGRHSLNALAGSEYIKFTESGISASRARFDYTSSSFQYIDFGNTSSDLWNGGSGSEWALFSLFGSATYVYNSKYMITANYRADASSRFGENNQWAYFPSISAGWTISQENFMKDLPWITDLKLRASTGKLGNQQIDNYAFLTLLRKNGDRYVLDRYGNPDLKWESTLQNNIGLDLGLLRNSLYFSFDYFTKKTSDMLLKIQLPRLVGNVKPTYVNAGEVQNKGFEMAVSYRNKIGKFQYGINGNIAAIHNEVKKLHPNSPAIVDAYTKTAPGHQLGAFYGYQMEGIYQNAGEVTQHLYATNNPSEKPGDIKFRDLDGNGLIDDNDRTYIGNPVPKLNYGLNLSGNYKGFDLSVLLQGVNGVDKYNDGKKILDYDTRPFNYTTAVLDSWNGEGSTNSIPRVSFTDNGSSRVSSIFVEDASYFRIKNVEIGYSFGALLKKKIPGIQNVRLYVSGQNLYTSTKYTGLDPETTDPIDMGTYPQSRAFLFGMNVKF</sequence>
<dbReference type="InterPro" id="IPR036942">
    <property type="entry name" value="Beta-barrel_TonB_sf"/>
</dbReference>
<keyword evidence="6 8" id="KW-0472">Membrane</keyword>
<evidence type="ECO:0000256" key="10">
    <source>
        <dbReference type="SAM" id="MobiDB-lite"/>
    </source>
</evidence>
<dbReference type="GO" id="GO:0009279">
    <property type="term" value="C:cell outer membrane"/>
    <property type="evidence" value="ECO:0007669"/>
    <property type="project" value="UniProtKB-SubCell"/>
</dbReference>
<feature type="domain" description="TonB-dependent receptor-like beta-barrel" evidence="12">
    <location>
        <begin position="415"/>
        <end position="991"/>
    </location>
</feature>
<proteinExistence type="inferred from homology"/>